<dbReference type="RefSeq" id="WP_203823202.1">
    <property type="nucleotide sequence ID" value="NZ_BAAABP010000020.1"/>
</dbReference>
<name>A0A919MII5_9ACTN</name>
<evidence type="ECO:0000313" key="2">
    <source>
        <dbReference type="Proteomes" id="UP000598174"/>
    </source>
</evidence>
<accession>A0A919MII5</accession>
<comment type="caution">
    <text evidence="1">The sequence shown here is derived from an EMBL/GenBank/DDBJ whole genome shotgun (WGS) entry which is preliminary data.</text>
</comment>
<organism evidence="1 2">
    <name type="scientific">Paractinoplanes ferrugineus</name>
    <dbReference type="NCBI Taxonomy" id="113564"/>
    <lineage>
        <taxon>Bacteria</taxon>
        <taxon>Bacillati</taxon>
        <taxon>Actinomycetota</taxon>
        <taxon>Actinomycetes</taxon>
        <taxon>Micromonosporales</taxon>
        <taxon>Micromonosporaceae</taxon>
        <taxon>Paractinoplanes</taxon>
    </lineage>
</organism>
<protein>
    <submittedName>
        <fullName evidence="1">Uncharacterized protein</fullName>
    </submittedName>
</protein>
<dbReference type="EMBL" id="BOMM01000105">
    <property type="protein sequence ID" value="GIE16878.1"/>
    <property type="molecule type" value="Genomic_DNA"/>
</dbReference>
<reference evidence="1" key="1">
    <citation type="submission" date="2021-01" db="EMBL/GenBank/DDBJ databases">
        <title>Whole genome shotgun sequence of Actinoplanes ferrugineus NBRC 15555.</title>
        <authorList>
            <person name="Komaki H."/>
            <person name="Tamura T."/>
        </authorList>
    </citation>
    <scope>NUCLEOTIDE SEQUENCE</scope>
    <source>
        <strain evidence="1">NBRC 15555</strain>
    </source>
</reference>
<evidence type="ECO:0000313" key="1">
    <source>
        <dbReference type="EMBL" id="GIE16878.1"/>
    </source>
</evidence>
<gene>
    <name evidence="1" type="ORF">Afe05nite_87180</name>
</gene>
<dbReference type="Proteomes" id="UP000598174">
    <property type="component" value="Unassembled WGS sequence"/>
</dbReference>
<sequence>MSNPCSTCNLKFWDADDLRPGDFVCTCGDPYFDATKVPNDLLNDVVASLEQVGCQFDYCTGPTLKPVDMRTCHRCDALARLQDLIARSANA</sequence>
<keyword evidence="2" id="KW-1185">Reference proteome</keyword>
<dbReference type="AlphaFoldDB" id="A0A919MII5"/>
<proteinExistence type="predicted"/>